<feature type="region of interest" description="Disordered" evidence="1">
    <location>
        <begin position="326"/>
        <end position="354"/>
    </location>
</feature>
<feature type="region of interest" description="Disordered" evidence="1">
    <location>
        <begin position="599"/>
        <end position="620"/>
    </location>
</feature>
<dbReference type="Proteomes" id="UP000674318">
    <property type="component" value="Unassembled WGS sequence"/>
</dbReference>
<accession>A0A836HIH0</accession>
<name>A0A836HIH0_9TRYP</name>
<proteinExistence type="predicted"/>
<dbReference type="EMBL" id="JAFJZO010000034">
    <property type="protein sequence ID" value="KAG5493816.1"/>
    <property type="molecule type" value="Genomic_DNA"/>
</dbReference>
<dbReference type="SUPFAM" id="SSF56399">
    <property type="entry name" value="ADP-ribosylation"/>
    <property type="match status" value="1"/>
</dbReference>
<feature type="region of interest" description="Disordered" evidence="1">
    <location>
        <begin position="81"/>
        <end position="290"/>
    </location>
</feature>
<gene>
    <name evidence="2" type="ORF">JKF63_01648</name>
</gene>
<dbReference type="OrthoDB" id="265987at2759"/>
<evidence type="ECO:0000313" key="2">
    <source>
        <dbReference type="EMBL" id="KAG5493816.1"/>
    </source>
</evidence>
<keyword evidence="3" id="KW-1185">Reference proteome</keyword>
<feature type="compositionally biased region" description="Acidic residues" evidence="1">
    <location>
        <begin position="326"/>
        <end position="336"/>
    </location>
</feature>
<dbReference type="AlphaFoldDB" id="A0A836HIH0"/>
<dbReference type="InterPro" id="IPR009297">
    <property type="entry name" value="DUF952"/>
</dbReference>
<feature type="compositionally biased region" description="Acidic residues" evidence="1">
    <location>
        <begin position="107"/>
        <end position="121"/>
    </location>
</feature>
<protein>
    <submittedName>
        <fullName evidence="2">Uncharacterized protein</fullName>
    </submittedName>
</protein>
<sequence>MGSCCCLSETANGAPAAQEWVPGKTETLAGLPKPPHPAPSKPFVDPTSVNASRPAGPGGTTVSPPLMDTMGGILNVPVPTAGPPAALADREISPSPSLQPLPTPCWGEEEALESFDTDPFSEPEPGSAKNITTTSAEDHMIAPPQQRSENEEVKQQLACAFETHPSPVTVTPERAKVQTSSPRAGEEDPTRGPSTAQVDEVPPTPKGEGGPMLPADDIRVLQRAPPPPPLPGSTVSMNRKGVSSDDDVFNIREVSQEHQEAAPGNTPHELLVAGASGSEEELEQEQEPNPLTEILRSQQQNRQWQPTASALDIAESLPLEISMGEDELPSTEETPEGEPKQTLPPPGFVSGVDEEACDGRNATQETPMATTGISETVDGFTSGTVYKILRHRDWLTFKETGELRGTPSDIIAGYIKLATAEQAPKVAADLYSDETLLTLLACPIEALSRVAPSSMKEEDLPEGPPLRWGTSRGAGLSPRLYRPLRLKTDVLWRKECANAAEVADKIRDVVVYADFVFDADEVEAPAAAGGLGCDAEKPNVFTTTGEGGAVGENTNTAEDTPSMEENCVYTIGNTDVEGERDAVVMSPLPSDALVEPIETSGEPIARPEHRTSAEVQSAEHFVSALTEAPRRLPPPLPSPVE</sequence>
<evidence type="ECO:0000256" key="1">
    <source>
        <dbReference type="SAM" id="MobiDB-lite"/>
    </source>
</evidence>
<dbReference type="Gene3D" id="3.20.170.20">
    <property type="entry name" value="Protein of unknown function DUF952"/>
    <property type="match status" value="1"/>
</dbReference>
<dbReference type="KEGG" id="phet:94287771"/>
<dbReference type="Pfam" id="PF06108">
    <property type="entry name" value="DUF952"/>
    <property type="match status" value="1"/>
</dbReference>
<evidence type="ECO:0000313" key="3">
    <source>
        <dbReference type="Proteomes" id="UP000674318"/>
    </source>
</evidence>
<feature type="region of interest" description="Disordered" evidence="1">
    <location>
        <begin position="15"/>
        <end position="63"/>
    </location>
</feature>
<dbReference type="RefSeq" id="XP_067753851.1">
    <property type="nucleotide sequence ID" value="XM_067897694.1"/>
</dbReference>
<dbReference type="GeneID" id="94287771"/>
<organism evidence="2 3">
    <name type="scientific">Porcisia hertigi</name>
    <dbReference type="NCBI Taxonomy" id="2761500"/>
    <lineage>
        <taxon>Eukaryota</taxon>
        <taxon>Discoba</taxon>
        <taxon>Euglenozoa</taxon>
        <taxon>Kinetoplastea</taxon>
        <taxon>Metakinetoplastina</taxon>
        <taxon>Trypanosomatida</taxon>
        <taxon>Trypanosomatidae</taxon>
        <taxon>Leishmaniinae</taxon>
        <taxon>Porcisia</taxon>
    </lineage>
</organism>
<reference evidence="2 3" key="1">
    <citation type="submission" date="2021-02" db="EMBL/GenBank/DDBJ databases">
        <title>Porcisia hertigi Genome sequencing and assembly.</title>
        <authorList>
            <person name="Almutairi H."/>
            <person name="Gatherer D."/>
        </authorList>
    </citation>
    <scope>NUCLEOTIDE SEQUENCE [LARGE SCALE GENOMIC DNA]</scope>
    <source>
        <strain evidence="2 3">C119</strain>
    </source>
</reference>
<comment type="caution">
    <text evidence="2">The sequence shown here is derived from an EMBL/GenBank/DDBJ whole genome shotgun (WGS) entry which is preliminary data.</text>
</comment>